<protein>
    <recommendedName>
        <fullName evidence="2">MHD1 domain-containing protein</fullName>
    </recommendedName>
</protein>
<evidence type="ECO:0000256" key="1">
    <source>
        <dbReference type="SAM" id="MobiDB-lite"/>
    </source>
</evidence>
<evidence type="ECO:0000313" key="4">
    <source>
        <dbReference type="Proteomes" id="UP000179807"/>
    </source>
</evidence>
<feature type="domain" description="MHD1" evidence="2">
    <location>
        <begin position="487"/>
        <end position="613"/>
    </location>
</feature>
<feature type="compositionally biased region" description="Polar residues" evidence="1">
    <location>
        <begin position="168"/>
        <end position="185"/>
    </location>
</feature>
<proteinExistence type="predicted"/>
<gene>
    <name evidence="3" type="ORF">TRFO_23906</name>
</gene>
<dbReference type="VEuPathDB" id="TrichDB:TRFO_23906"/>
<feature type="region of interest" description="Disordered" evidence="1">
    <location>
        <begin position="214"/>
        <end position="235"/>
    </location>
</feature>
<organism evidence="3 4">
    <name type="scientific">Tritrichomonas foetus</name>
    <dbReference type="NCBI Taxonomy" id="1144522"/>
    <lineage>
        <taxon>Eukaryota</taxon>
        <taxon>Metamonada</taxon>
        <taxon>Parabasalia</taxon>
        <taxon>Tritrichomonadida</taxon>
        <taxon>Tritrichomonadidae</taxon>
        <taxon>Tritrichomonas</taxon>
    </lineage>
</organism>
<dbReference type="RefSeq" id="XP_068360928.1">
    <property type="nucleotide sequence ID" value="XM_068503444.1"/>
</dbReference>
<sequence length="899" mass="104928">MGRENSSKSFGNSLVRIQFPNVESAVAIFHYNKKKYSIQARDRQIEAVFPVFRGQTLQIDYKLNKKIFDKNRMVIESLTETGELRGTVMINKKVSNIIINYTYYQMDQVIPNLSNYLNMNPSSLFDFAVECFIREFIYKNKEEETETNEQDDIITSCESDELLADLNNPDSKMFNNQNENNQADSENNKEKLSTKHKLKHKSWRKSKAKTEIIHHDKNKKKRKHKSKDRKKKRAEDLLNGIEEGEDIENHAFNKRVFPVDFWLFLCDLAMKYSLPCSYFFTKIVEKLTDCWCNSQAFVSLYCVMIYSLYYSHNNENSSPEEKKDFQLFLYFAKKNAKTLLANQLAKPELYEKTSITSLVLILSLCLDNNKLSTILEEIFIASQDNIFKSIHKKLKFEKSENECISMGLYTITYSGFQEFDVGPNGLPLCNITPESLIDALKLVSLRCKSISAFYLNQFLPSFLNIEQKSLEDLALITINIADTFTKIYPLPAQQLLAQFVIVYKEVYSVLKEYKLIHPSVLFNTPIINWLTDLSQSAIEETDRSILFDPFEKYSDNVKTSPSLVDLFRFFEQGFSFIKGLLFTRGELENKLTVFFSICASMVSNYIDQILSIAALPFRMINAHKGKFPSWIPDCYFAQRHITVRQMFVIINNLCNIPQYWEKFLQKYVSYCQINESEEEINHIRQIKDPRLKLNEKVLFTYNFIRLDTVYNITELLMPKLWSLGKIGLIRAKLLRDDFSIITFENLLNDVLDIFRNKVASMMEDLQETQFIKCLPHIVRGVEEGVFECLIPFAFSTKAKLLKEMIGKCSAMFQEMLKYINCLFQNNNTIIMKCKEKITFLPYVETHLNFRGKDLEMILQVEKKVQNFDHVILVNMLMQANSVAPLPKPMNESFTFIRLS</sequence>
<dbReference type="Proteomes" id="UP000179807">
    <property type="component" value="Unassembled WGS sequence"/>
</dbReference>
<dbReference type="PROSITE" id="PS51258">
    <property type="entry name" value="MHD1"/>
    <property type="match status" value="1"/>
</dbReference>
<dbReference type="InterPro" id="IPR014770">
    <property type="entry name" value="Munc13_1"/>
</dbReference>
<evidence type="ECO:0000313" key="3">
    <source>
        <dbReference type="EMBL" id="OHT07792.1"/>
    </source>
</evidence>
<feature type="region of interest" description="Disordered" evidence="1">
    <location>
        <begin position="167"/>
        <end position="196"/>
    </location>
</feature>
<dbReference type="GeneID" id="94838148"/>
<keyword evidence="4" id="KW-1185">Reference proteome</keyword>
<dbReference type="AlphaFoldDB" id="A0A1J4KA39"/>
<name>A0A1J4KA39_9EUKA</name>
<feature type="compositionally biased region" description="Basic residues" evidence="1">
    <location>
        <begin position="216"/>
        <end position="232"/>
    </location>
</feature>
<comment type="caution">
    <text evidence="3">The sequence shown here is derived from an EMBL/GenBank/DDBJ whole genome shotgun (WGS) entry which is preliminary data.</text>
</comment>
<reference evidence="3" key="1">
    <citation type="submission" date="2016-10" db="EMBL/GenBank/DDBJ databases">
        <authorList>
            <person name="Benchimol M."/>
            <person name="Almeida L.G."/>
            <person name="Vasconcelos A.T."/>
            <person name="Perreira-Neves A."/>
            <person name="Rosa I.A."/>
            <person name="Tasca T."/>
            <person name="Bogo M.R."/>
            <person name="de Souza W."/>
        </authorList>
    </citation>
    <scope>NUCLEOTIDE SEQUENCE [LARGE SCALE GENOMIC DNA]</scope>
    <source>
        <strain evidence="3">K</strain>
    </source>
</reference>
<accession>A0A1J4KA39</accession>
<dbReference type="EMBL" id="MLAK01000686">
    <property type="protein sequence ID" value="OHT07792.1"/>
    <property type="molecule type" value="Genomic_DNA"/>
</dbReference>
<evidence type="ECO:0000259" key="2">
    <source>
        <dbReference type="PROSITE" id="PS51258"/>
    </source>
</evidence>
<dbReference type="Gene3D" id="1.10.357.50">
    <property type="match status" value="1"/>
</dbReference>